<evidence type="ECO:0000313" key="7">
    <source>
        <dbReference type="EMBL" id="QCO29370.1"/>
    </source>
</evidence>
<evidence type="ECO:0000256" key="4">
    <source>
        <dbReference type="ARBA" id="ARBA00022691"/>
    </source>
</evidence>
<keyword evidence="2" id="KW-0489">Methyltransferase</keyword>
<dbReference type="GO" id="GO:0032259">
    <property type="term" value="P:methylation"/>
    <property type="evidence" value="ECO:0007669"/>
    <property type="project" value="UniProtKB-KW"/>
</dbReference>
<reference evidence="7 8" key="1">
    <citation type="submission" date="2018-07" db="EMBL/GenBank/DDBJ databases">
        <title>Complete Genome Sequences of Extremely Thermoacidophilic, Metal-Mobilizing Type-Strain Members of the Archaeal Family Sulfolobaceae: Acidianus brierleyi DSM-1651T, Acidianus sulfidivorans DSM-18786T, Metallosphaera hakonensis DSM-7519T, and Metallosphaera prunae DSM-10039T.</title>
        <authorList>
            <person name="Counts J.A."/>
            <person name="Kelly R.M."/>
        </authorList>
    </citation>
    <scope>NUCLEOTIDE SEQUENCE [LARGE SCALE GENOMIC DNA]</scope>
    <source>
        <strain evidence="7 8">Ron 12/II</strain>
    </source>
</reference>
<dbReference type="InterPro" id="IPR014777">
    <property type="entry name" value="4pyrrole_Mease_sub1"/>
</dbReference>
<dbReference type="InterPro" id="IPR003043">
    <property type="entry name" value="Uropor_MeTrfase_CS"/>
</dbReference>
<evidence type="ECO:0000313" key="8">
    <source>
        <dbReference type="Proteomes" id="UP000298568"/>
    </source>
</evidence>
<name>A0A4D8RZ32_METPR</name>
<gene>
    <name evidence="7" type="ORF">DFR88_01715</name>
</gene>
<keyword evidence="5" id="KW-0627">Porphyrin biosynthesis</keyword>
<sequence>MKTKGDFGLKVYLIGAGPGNPDLLTLRGYRIAQSADIVLCDRLIPDEMCRSFRGISITTIDDVVQFVTEASKKGKTIAWLKNGDPLVFGGSIEICSELFKLGVSCEVVPGVSSSTGVASGAGIPLTSPDTPLFTVITAISKDGNLVDFNAIPRKGTLVIVMGGKVISKLKGELLKARSEDEPVAVISKGSMEEEKMKIGKLRDLDLIAMGLDPPITIVVGETIRYANIYSVHIEP</sequence>
<evidence type="ECO:0000256" key="3">
    <source>
        <dbReference type="ARBA" id="ARBA00022679"/>
    </source>
</evidence>
<dbReference type="InterPro" id="IPR035996">
    <property type="entry name" value="4pyrrol_Methylase_sf"/>
</dbReference>
<dbReference type="AlphaFoldDB" id="A0A4D8RZ32"/>
<dbReference type="EMBL" id="CP031156">
    <property type="protein sequence ID" value="QCO29370.1"/>
    <property type="molecule type" value="Genomic_DNA"/>
</dbReference>
<feature type="domain" description="Tetrapyrrole methylase" evidence="6">
    <location>
        <begin position="10"/>
        <end position="204"/>
    </location>
</feature>
<dbReference type="KEGG" id="mpru:DFR88_01715"/>
<keyword evidence="3" id="KW-0808">Transferase</keyword>
<dbReference type="PANTHER" id="PTHR45790:SF3">
    <property type="entry name" value="S-ADENOSYL-L-METHIONINE-DEPENDENT UROPORPHYRINOGEN III METHYLTRANSFERASE, CHLOROPLASTIC"/>
    <property type="match status" value="1"/>
</dbReference>
<dbReference type="Pfam" id="PF00590">
    <property type="entry name" value="TP_methylase"/>
    <property type="match status" value="1"/>
</dbReference>
<accession>A0A4D8RZ32</accession>
<dbReference type="Gene3D" id="3.40.1010.10">
    <property type="entry name" value="Cobalt-precorrin-4 Transmethylase, Domain 1"/>
    <property type="match status" value="1"/>
</dbReference>
<evidence type="ECO:0000256" key="1">
    <source>
        <dbReference type="ARBA" id="ARBA00012162"/>
    </source>
</evidence>
<protein>
    <recommendedName>
        <fullName evidence="1">uroporphyrinogen-III C-methyltransferase</fullName>
        <ecNumber evidence="1">2.1.1.107</ecNumber>
    </recommendedName>
</protein>
<dbReference type="Gene3D" id="3.30.950.10">
    <property type="entry name" value="Methyltransferase, Cobalt-precorrin-4 Transmethylase, Domain 2"/>
    <property type="match status" value="1"/>
</dbReference>
<evidence type="ECO:0000259" key="6">
    <source>
        <dbReference type="Pfam" id="PF00590"/>
    </source>
</evidence>
<evidence type="ECO:0000256" key="5">
    <source>
        <dbReference type="ARBA" id="ARBA00023244"/>
    </source>
</evidence>
<dbReference type="PANTHER" id="PTHR45790">
    <property type="entry name" value="SIROHEME SYNTHASE-RELATED"/>
    <property type="match status" value="1"/>
</dbReference>
<dbReference type="InterPro" id="IPR000878">
    <property type="entry name" value="4pyrrol_Mease"/>
</dbReference>
<dbReference type="InterPro" id="IPR050161">
    <property type="entry name" value="Siro_Cobalamin_biosynth"/>
</dbReference>
<proteinExistence type="predicted"/>
<keyword evidence="4" id="KW-0949">S-adenosyl-L-methionine</keyword>
<dbReference type="GO" id="GO:0004851">
    <property type="term" value="F:uroporphyrin-III C-methyltransferase activity"/>
    <property type="evidence" value="ECO:0007669"/>
    <property type="project" value="UniProtKB-EC"/>
</dbReference>
<dbReference type="EC" id="2.1.1.107" evidence="1"/>
<dbReference type="SUPFAM" id="SSF53790">
    <property type="entry name" value="Tetrapyrrole methylase"/>
    <property type="match status" value="1"/>
</dbReference>
<dbReference type="PROSITE" id="PS00839">
    <property type="entry name" value="SUMT_1"/>
    <property type="match status" value="1"/>
</dbReference>
<evidence type="ECO:0000256" key="2">
    <source>
        <dbReference type="ARBA" id="ARBA00022603"/>
    </source>
</evidence>
<dbReference type="GO" id="GO:0019354">
    <property type="term" value="P:siroheme biosynthetic process"/>
    <property type="evidence" value="ECO:0007669"/>
    <property type="project" value="TreeGrafter"/>
</dbReference>
<dbReference type="Proteomes" id="UP000298568">
    <property type="component" value="Chromosome"/>
</dbReference>
<organism evidence="7 8">
    <name type="scientific">Metallosphaera prunae</name>
    <dbReference type="NCBI Taxonomy" id="47304"/>
    <lineage>
        <taxon>Archaea</taxon>
        <taxon>Thermoproteota</taxon>
        <taxon>Thermoprotei</taxon>
        <taxon>Sulfolobales</taxon>
        <taxon>Sulfolobaceae</taxon>
        <taxon>Metallosphaera</taxon>
    </lineage>
</organism>
<dbReference type="InterPro" id="IPR014776">
    <property type="entry name" value="4pyrrole_Mease_sub2"/>
</dbReference>
<keyword evidence="8" id="KW-1185">Reference proteome</keyword>